<dbReference type="OrthoDB" id="6427366at2759"/>
<gene>
    <name evidence="1" type="ORF">AVEN_200027_1</name>
</gene>
<dbReference type="Proteomes" id="UP000499080">
    <property type="component" value="Unassembled WGS sequence"/>
</dbReference>
<dbReference type="AlphaFoldDB" id="A0A4Y2TGP2"/>
<evidence type="ECO:0008006" key="3">
    <source>
        <dbReference type="Google" id="ProtNLM"/>
    </source>
</evidence>
<protein>
    <recommendedName>
        <fullName evidence="3">SWIM-type domain-containing protein</fullName>
    </recommendedName>
</protein>
<comment type="caution">
    <text evidence="1">The sequence shown here is derived from an EMBL/GenBank/DDBJ whole genome shotgun (WGS) entry which is preliminary data.</text>
</comment>
<dbReference type="EMBL" id="BGPR01027818">
    <property type="protein sequence ID" value="GBN98606.1"/>
    <property type="molecule type" value="Genomic_DNA"/>
</dbReference>
<sequence length="388" mass="44242">MVFTDGSNFGRMTELSIRGLRIWLRHHIAVIGYENTKYHPLKESTRDLIKSYLLLSFPVSKIVSLLRDDVGSRDKINFHPTKEAFISGKTIRAYLRHLRNTMQPASDAVSVLCIVENLKNEPYNPILIFKLQESKTVWGPSDLDSLPNWESSFILGFQIKEQGDMLMKHSHKVLCIDSTHAHSKLTKTVKEKHDWGVMIQDMDVVEYDGHWTVKFQSVKGKVYMVRQIADTCGLMGHCYFKRANINCAALCSHLYDCSCEDNSNLCKHIHKVHILCSEIKTRVTDDFIEINSEENSSAISSEILNVDILSNTESCRSKVTECKMLCSEILEFIESTLVASMRGVLNLKNNFVSIAPQLYAAPTQKIIPHVKFYRTSQRKKGKGLLPKK</sequence>
<keyword evidence="2" id="KW-1185">Reference proteome</keyword>
<evidence type="ECO:0000313" key="1">
    <source>
        <dbReference type="EMBL" id="GBN98606.1"/>
    </source>
</evidence>
<accession>A0A4Y2TGP2</accession>
<proteinExistence type="predicted"/>
<name>A0A4Y2TGP2_ARAVE</name>
<evidence type="ECO:0000313" key="2">
    <source>
        <dbReference type="Proteomes" id="UP000499080"/>
    </source>
</evidence>
<organism evidence="1 2">
    <name type="scientific">Araneus ventricosus</name>
    <name type="common">Orbweaver spider</name>
    <name type="synonym">Epeira ventricosa</name>
    <dbReference type="NCBI Taxonomy" id="182803"/>
    <lineage>
        <taxon>Eukaryota</taxon>
        <taxon>Metazoa</taxon>
        <taxon>Ecdysozoa</taxon>
        <taxon>Arthropoda</taxon>
        <taxon>Chelicerata</taxon>
        <taxon>Arachnida</taxon>
        <taxon>Araneae</taxon>
        <taxon>Araneomorphae</taxon>
        <taxon>Entelegynae</taxon>
        <taxon>Araneoidea</taxon>
        <taxon>Araneidae</taxon>
        <taxon>Araneus</taxon>
    </lineage>
</organism>
<reference evidence="1 2" key="1">
    <citation type="journal article" date="2019" name="Sci. Rep.">
        <title>Orb-weaving spider Araneus ventricosus genome elucidates the spidroin gene catalogue.</title>
        <authorList>
            <person name="Kono N."/>
            <person name="Nakamura H."/>
            <person name="Ohtoshi R."/>
            <person name="Moran D.A.P."/>
            <person name="Shinohara A."/>
            <person name="Yoshida Y."/>
            <person name="Fujiwara M."/>
            <person name="Mori M."/>
            <person name="Tomita M."/>
            <person name="Arakawa K."/>
        </authorList>
    </citation>
    <scope>NUCLEOTIDE SEQUENCE [LARGE SCALE GENOMIC DNA]</scope>
</reference>